<keyword evidence="3" id="KW-1185">Reference proteome</keyword>
<feature type="chain" id="PRO_5019518258" evidence="1">
    <location>
        <begin position="21"/>
        <end position="100"/>
    </location>
</feature>
<dbReference type="InterPro" id="IPR036909">
    <property type="entry name" value="Cyt_c-like_dom_sf"/>
</dbReference>
<gene>
    <name evidence="2" type="ORF">ENE75_09835</name>
</gene>
<sequence length="100" mass="11055">MAWTALVVLSILLPATSALAQSPPPDRGRLLYETHCIACHTTQMHWRDKRVVQDWASLLGQVGAWQARAKLGWNAADIRAVAEHLNASIYRLADAPVRGE</sequence>
<feature type="signal peptide" evidence="1">
    <location>
        <begin position="1"/>
        <end position="20"/>
    </location>
</feature>
<dbReference type="GO" id="GO:0020037">
    <property type="term" value="F:heme binding"/>
    <property type="evidence" value="ECO:0007669"/>
    <property type="project" value="InterPro"/>
</dbReference>
<dbReference type="OrthoDB" id="9796294at2"/>
<proteinExistence type="predicted"/>
<accession>A0A437JYN3</accession>
<dbReference type="GO" id="GO:0009055">
    <property type="term" value="F:electron transfer activity"/>
    <property type="evidence" value="ECO:0007669"/>
    <property type="project" value="InterPro"/>
</dbReference>
<keyword evidence="1" id="KW-0732">Signal</keyword>
<dbReference type="SUPFAM" id="SSF46626">
    <property type="entry name" value="Cytochrome c"/>
    <property type="match status" value="1"/>
</dbReference>
<dbReference type="AlphaFoldDB" id="A0A437JYN3"/>
<organism evidence="2 3">
    <name type="scientific">Rubrivivax albus</name>
    <dbReference type="NCBI Taxonomy" id="2499835"/>
    <lineage>
        <taxon>Bacteria</taxon>
        <taxon>Pseudomonadati</taxon>
        <taxon>Pseudomonadota</taxon>
        <taxon>Betaproteobacteria</taxon>
        <taxon>Burkholderiales</taxon>
        <taxon>Sphaerotilaceae</taxon>
        <taxon>Rubrivivax</taxon>
    </lineage>
</organism>
<dbReference type="EMBL" id="SACT01000002">
    <property type="protein sequence ID" value="RVT52707.1"/>
    <property type="molecule type" value="Genomic_DNA"/>
</dbReference>
<evidence type="ECO:0000256" key="1">
    <source>
        <dbReference type="SAM" id="SignalP"/>
    </source>
</evidence>
<evidence type="ECO:0000313" key="2">
    <source>
        <dbReference type="EMBL" id="RVT52707.1"/>
    </source>
</evidence>
<reference evidence="2 3" key="1">
    <citation type="submission" date="2019-01" db="EMBL/GenBank/DDBJ databases">
        <authorList>
            <person name="Chen W.-M."/>
        </authorList>
    </citation>
    <scope>NUCLEOTIDE SEQUENCE [LARGE SCALE GENOMIC DNA]</scope>
    <source>
        <strain evidence="2 3">ICH-3</strain>
    </source>
</reference>
<evidence type="ECO:0000313" key="3">
    <source>
        <dbReference type="Proteomes" id="UP000288178"/>
    </source>
</evidence>
<name>A0A437JYN3_9BURK</name>
<protein>
    <submittedName>
        <fullName evidence="2">Cytochrome c</fullName>
    </submittedName>
</protein>
<dbReference type="Proteomes" id="UP000288178">
    <property type="component" value="Unassembled WGS sequence"/>
</dbReference>
<comment type="caution">
    <text evidence="2">The sequence shown here is derived from an EMBL/GenBank/DDBJ whole genome shotgun (WGS) entry which is preliminary data.</text>
</comment>
<dbReference type="RefSeq" id="WP_128198079.1">
    <property type="nucleotide sequence ID" value="NZ_SACT01000002.1"/>
</dbReference>